<dbReference type="HAMAP" id="MF_00834">
    <property type="entry name" value="BioA"/>
    <property type="match status" value="1"/>
</dbReference>
<accession>A0ABR5N7J8</accession>
<keyword evidence="3 7" id="KW-0808">Transferase</keyword>
<dbReference type="InterPro" id="IPR015421">
    <property type="entry name" value="PyrdxlP-dep_Trfase_major"/>
</dbReference>
<dbReference type="NCBIfam" id="TIGR00508">
    <property type="entry name" value="bioA"/>
    <property type="match status" value="1"/>
</dbReference>
<dbReference type="SUPFAM" id="SSF53383">
    <property type="entry name" value="PLP-dependent transferases"/>
    <property type="match status" value="1"/>
</dbReference>
<keyword evidence="7" id="KW-0963">Cytoplasm</keyword>
<keyword evidence="9" id="KW-1185">Reference proteome</keyword>
<feature type="binding site" evidence="7">
    <location>
        <position position="420"/>
    </location>
    <ligand>
        <name>substrate</name>
    </ligand>
</feature>
<comment type="function">
    <text evidence="7">Catalyzes the transfer of the alpha-amino group from S-adenosyl-L-methionine (SAM) to 7-keto-8-aminopelargonic acid (KAPA) to form 7,8-diaminopelargonic acid (DAPA). It is the only aminotransferase known to utilize SAM as an amino donor.</text>
</comment>
<evidence type="ECO:0000256" key="3">
    <source>
        <dbReference type="ARBA" id="ARBA00022679"/>
    </source>
</evidence>
<dbReference type="InterPro" id="IPR015422">
    <property type="entry name" value="PyrdxlP-dep_Trfase_small"/>
</dbReference>
<feature type="binding site" evidence="7">
    <location>
        <position position="325"/>
    </location>
    <ligand>
        <name>substrate</name>
    </ligand>
</feature>
<comment type="caution">
    <text evidence="8">The sequence shown here is derived from an EMBL/GenBank/DDBJ whole genome shotgun (WGS) entry which is preliminary data.</text>
</comment>
<comment type="caution">
    <text evidence="7">Lacks conserved residue(s) required for the propagation of feature annotation.</text>
</comment>
<feature type="binding site" evidence="7">
    <location>
        <begin position="326"/>
        <end position="327"/>
    </location>
    <ligand>
        <name>pyridoxal 5'-phosphate</name>
        <dbReference type="ChEBI" id="CHEBI:597326"/>
    </ligand>
</feature>
<dbReference type="PROSITE" id="PS00600">
    <property type="entry name" value="AA_TRANSFER_CLASS_3"/>
    <property type="match status" value="1"/>
</dbReference>
<protein>
    <recommendedName>
        <fullName evidence="7">Adenosylmethionine-8-amino-7-oxononanoate aminotransferase</fullName>
        <ecNumber evidence="7">2.6.1.62</ecNumber>
    </recommendedName>
    <alternativeName>
        <fullName evidence="7">7,8-diamino-pelargonic acid aminotransferase</fullName>
        <shortName evidence="7">DAPA AT</shortName>
        <shortName evidence="7">DAPA aminotransferase</shortName>
    </alternativeName>
    <alternativeName>
        <fullName evidence="7">7,8-diaminononanoate synthase</fullName>
        <shortName evidence="7">DANS</shortName>
    </alternativeName>
    <alternativeName>
        <fullName evidence="7">Diaminopelargonic acid synthase</fullName>
    </alternativeName>
</protein>
<feature type="binding site" evidence="7">
    <location>
        <position position="290"/>
    </location>
    <ligand>
        <name>substrate</name>
    </ligand>
</feature>
<sequence>MLTKELVWLLYSQDELAAKNKQYLWHPFTQMKDYIEEEPLIIASGRGIKLFDVHGKEYYDGFSSVWLNVHGHNVPELNQAIIEQLDQVAHSTLLGMANVPSILLAEQLIRYAPEGLTKVFYSDNGATAVEISLKMAFQYWQNRGIAGKRSFITMNNAYHGDTIGATSVGAIPLYHQVYKPLLFSPYVIPYPYPYREGGDDAAVNATLDQLEQLLQEKATEIAAMIVEPVVQGASGMIIMPDGCLKKIADMLQAYDVLLIADEVATGFGRTGKMFACEHDGITPDIMAVAKGITGGYLPVAATLVKEAIYEAFYADYEEQKTFFHGHSFTGNPLGCAVALANLRLIEERQMVAEVAKKSEQLAGMLQSFADEPHVGDIRQKGLMVGIELVRDKETKEPYHWNERIGVRVCKLAREKGLLTRPLGNVIVLIPPLVSTDEELGDMVNILFESIREATREARVGVE</sequence>
<dbReference type="InterPro" id="IPR049704">
    <property type="entry name" value="Aminotrans_3_PPA_site"/>
</dbReference>
<comment type="catalytic activity">
    <reaction evidence="7">
        <text>(8S)-8-amino-7-oxononanoate + S-adenosyl-L-methionine = S-adenosyl-4-methylsulfanyl-2-oxobutanoate + (7R,8S)-7,8-diammoniononanoate</text>
        <dbReference type="Rhea" id="RHEA:16861"/>
        <dbReference type="ChEBI" id="CHEBI:16490"/>
        <dbReference type="ChEBI" id="CHEBI:59789"/>
        <dbReference type="ChEBI" id="CHEBI:149468"/>
        <dbReference type="ChEBI" id="CHEBI:149469"/>
        <dbReference type="EC" id="2.6.1.62"/>
    </reaction>
</comment>
<dbReference type="InterPro" id="IPR015424">
    <property type="entry name" value="PyrdxlP-dep_Trfase"/>
</dbReference>
<feature type="site" description="Participates in the substrate recognition with KAPA and in a stacking interaction with the adenine ring of SAM" evidence="7">
    <location>
        <position position="28"/>
    </location>
</feature>
<evidence type="ECO:0000256" key="2">
    <source>
        <dbReference type="ARBA" id="ARBA00022576"/>
    </source>
</evidence>
<dbReference type="RefSeq" id="WP_055745695.1">
    <property type="nucleotide sequence ID" value="NZ_LJJB01000010.1"/>
</dbReference>
<dbReference type="Gene3D" id="3.40.640.10">
    <property type="entry name" value="Type I PLP-dependent aspartate aminotransferase-like (Major domain)"/>
    <property type="match status" value="1"/>
</dbReference>
<reference evidence="8 9" key="1">
    <citation type="submission" date="2015-09" db="EMBL/GenBank/DDBJ databases">
        <title>Genome sequencing project for genomic taxonomy and phylogenomics of Bacillus-like bacteria.</title>
        <authorList>
            <person name="Liu B."/>
            <person name="Wang J."/>
            <person name="Zhu Y."/>
            <person name="Liu G."/>
            <person name="Chen Q."/>
            <person name="Chen Z."/>
            <person name="Lan J."/>
            <person name="Che J."/>
            <person name="Ge C."/>
            <person name="Shi H."/>
            <person name="Pan Z."/>
            <person name="Liu X."/>
        </authorList>
    </citation>
    <scope>NUCLEOTIDE SEQUENCE [LARGE SCALE GENOMIC DNA]</scope>
    <source>
        <strain evidence="8 9">DSM 8552</strain>
    </source>
</reference>
<feature type="modified residue" description="N6-(pyridoxal phosphate)lysine" evidence="7">
    <location>
        <position position="290"/>
    </location>
</feature>
<feature type="binding site" evidence="7">
    <location>
        <begin position="125"/>
        <end position="126"/>
    </location>
    <ligand>
        <name>pyridoxal 5'-phosphate</name>
        <dbReference type="ChEBI" id="CHEBI:597326"/>
    </ligand>
</feature>
<gene>
    <name evidence="7" type="primary">bioA</name>
    <name evidence="8" type="ORF">AN963_16905</name>
</gene>
<comment type="cofactor">
    <cofactor evidence="1 7">
        <name>pyridoxal 5'-phosphate</name>
        <dbReference type="ChEBI" id="CHEBI:597326"/>
    </cofactor>
</comment>
<evidence type="ECO:0000256" key="4">
    <source>
        <dbReference type="ARBA" id="ARBA00022691"/>
    </source>
</evidence>
<keyword evidence="4 7" id="KW-0949">S-adenosyl-L-methionine</keyword>
<dbReference type="PANTHER" id="PTHR42684">
    <property type="entry name" value="ADENOSYLMETHIONINE-8-AMINO-7-OXONONANOATE AMINOTRANSFERASE"/>
    <property type="match status" value="1"/>
</dbReference>
<keyword evidence="5 7" id="KW-0093">Biotin biosynthesis</keyword>
<dbReference type="EMBL" id="LJJB01000010">
    <property type="protein sequence ID" value="KQL46599.1"/>
    <property type="molecule type" value="Genomic_DNA"/>
</dbReference>
<dbReference type="Gene3D" id="3.90.1150.10">
    <property type="entry name" value="Aspartate Aminotransferase, domain 1"/>
    <property type="match status" value="1"/>
</dbReference>
<evidence type="ECO:0000256" key="6">
    <source>
        <dbReference type="ARBA" id="ARBA00022898"/>
    </source>
</evidence>
<dbReference type="Proteomes" id="UP000051063">
    <property type="component" value="Unassembled WGS sequence"/>
</dbReference>
<feature type="binding site" evidence="7">
    <location>
        <position position="158"/>
    </location>
    <ligand>
        <name>substrate</name>
    </ligand>
</feature>
<proteinExistence type="inferred from homology"/>
<dbReference type="GO" id="GO:0004015">
    <property type="term" value="F:adenosylmethionine-8-amino-7-oxononanoate transaminase activity"/>
    <property type="evidence" value="ECO:0007669"/>
    <property type="project" value="UniProtKB-EC"/>
</dbReference>
<evidence type="ECO:0000256" key="5">
    <source>
        <dbReference type="ARBA" id="ARBA00022756"/>
    </source>
</evidence>
<comment type="pathway">
    <text evidence="7">Cofactor biosynthesis; biotin biosynthesis; 7,8-diaminononanoate from 8-amino-7-oxononanoate (SAM route): step 1/1.</text>
</comment>
<dbReference type="Pfam" id="PF00202">
    <property type="entry name" value="Aminotran_3"/>
    <property type="match status" value="1"/>
</dbReference>
<evidence type="ECO:0000313" key="9">
    <source>
        <dbReference type="Proteomes" id="UP000051063"/>
    </source>
</evidence>
<dbReference type="InterPro" id="IPR005814">
    <property type="entry name" value="Aminotrans_3"/>
</dbReference>
<dbReference type="EC" id="2.6.1.62" evidence="7"/>
<keyword evidence="2 7" id="KW-0032">Aminotransferase</keyword>
<dbReference type="PANTHER" id="PTHR42684:SF17">
    <property type="entry name" value="ADENOSYLMETHIONINE-8-AMINO-7-OXONONANOATE AMINOTRANSFERASE"/>
    <property type="match status" value="1"/>
</dbReference>
<evidence type="ECO:0000256" key="7">
    <source>
        <dbReference type="HAMAP-Rule" id="MF_00834"/>
    </source>
</evidence>
<comment type="subunit">
    <text evidence="7">Homodimer.</text>
</comment>
<evidence type="ECO:0000313" key="8">
    <source>
        <dbReference type="EMBL" id="KQL46599.1"/>
    </source>
</evidence>
<comment type="similarity">
    <text evidence="7">Belongs to the class-III pyridoxal-phosphate-dependent aminotransferase family. BioA subfamily.</text>
</comment>
<name>A0ABR5N7J8_BRECH</name>
<dbReference type="CDD" id="cd00610">
    <property type="entry name" value="OAT_like"/>
    <property type="match status" value="1"/>
</dbReference>
<keyword evidence="6 7" id="KW-0663">Pyridoxal phosphate</keyword>
<dbReference type="InterPro" id="IPR005815">
    <property type="entry name" value="BioA"/>
</dbReference>
<comment type="subcellular location">
    <subcellularLocation>
        <location evidence="7">Cytoplasm</location>
    </subcellularLocation>
</comment>
<organism evidence="8 9">
    <name type="scientific">Brevibacillus choshinensis</name>
    <dbReference type="NCBI Taxonomy" id="54911"/>
    <lineage>
        <taxon>Bacteria</taxon>
        <taxon>Bacillati</taxon>
        <taxon>Bacillota</taxon>
        <taxon>Bacilli</taxon>
        <taxon>Bacillales</taxon>
        <taxon>Paenibacillaceae</taxon>
        <taxon>Brevibacillus</taxon>
    </lineage>
</organism>
<evidence type="ECO:0000256" key="1">
    <source>
        <dbReference type="ARBA" id="ARBA00001933"/>
    </source>
</evidence>
<feature type="binding site" evidence="7">
    <location>
        <position position="261"/>
    </location>
    <ligand>
        <name>pyridoxal 5'-phosphate</name>
        <dbReference type="ChEBI" id="CHEBI:597326"/>
    </ligand>
</feature>